<protein>
    <submittedName>
        <fullName evidence="1">Uncharacterized protein</fullName>
    </submittedName>
</protein>
<name>A0ABP9WFB0_9DEIO</name>
<evidence type="ECO:0000313" key="1">
    <source>
        <dbReference type="EMBL" id="GAA5514942.1"/>
    </source>
</evidence>
<dbReference type="EMBL" id="BAABRP010000028">
    <property type="protein sequence ID" value="GAA5514942.1"/>
    <property type="molecule type" value="Genomic_DNA"/>
</dbReference>
<gene>
    <name evidence="1" type="ORF">Dcar01_03706</name>
</gene>
<proteinExistence type="predicted"/>
<dbReference type="RefSeq" id="WP_345468243.1">
    <property type="nucleotide sequence ID" value="NZ_BAABRP010000028.1"/>
</dbReference>
<accession>A0ABP9WFB0</accession>
<keyword evidence="2" id="KW-1185">Reference proteome</keyword>
<evidence type="ECO:0000313" key="2">
    <source>
        <dbReference type="Proteomes" id="UP001401887"/>
    </source>
</evidence>
<reference evidence="1 2" key="1">
    <citation type="submission" date="2024-02" db="EMBL/GenBank/DDBJ databases">
        <title>Deinococcus carri NBRC 110142.</title>
        <authorList>
            <person name="Ichikawa N."/>
            <person name="Katano-Makiyama Y."/>
            <person name="Hidaka K."/>
        </authorList>
    </citation>
    <scope>NUCLEOTIDE SEQUENCE [LARGE SCALE GENOMIC DNA]</scope>
    <source>
        <strain evidence="1 2">NBRC 110142</strain>
    </source>
</reference>
<organism evidence="1 2">
    <name type="scientific">Deinococcus carri</name>
    <dbReference type="NCBI Taxonomy" id="1211323"/>
    <lineage>
        <taxon>Bacteria</taxon>
        <taxon>Thermotogati</taxon>
        <taxon>Deinococcota</taxon>
        <taxon>Deinococci</taxon>
        <taxon>Deinococcales</taxon>
        <taxon>Deinococcaceae</taxon>
        <taxon>Deinococcus</taxon>
    </lineage>
</organism>
<sequence>MSPKLTFADLIEDHTGIALAPASMHFFDKMNNDDLGRLGNYVHERSSELLLDETSNSSAHDYFVFPRNGSTTPLLGGARRGSQSSRSPEYKTISANLFSVLLYYPRVAVYDGIEYYLDYFRLGYMSNRTYHLKPWYKQNVVNILKFYCDSRELIRSGALLVIPRGMQDYRKDLVNLPFIDHIYPTIRERLEYYDEDRSLYSINDVIWDTNDLWYLMSLCGRFNLNPVLDTRYYQIMFESLSKSLELEINAQGGIRLQEARLILPWLQRIDGRSFYELYSSTQFDSFRSSMRTIINETSRLNYPELELKTIVDEYLADIVYNMQNSNKSRQKDKIWGAWQDIVIGAVGGTLVGLANPSWSDPTGKVLGGAVIGAGAKILLDWLADRHSNRGNAVLRGIYSKMLFKENCI</sequence>
<comment type="caution">
    <text evidence="1">The sequence shown here is derived from an EMBL/GenBank/DDBJ whole genome shotgun (WGS) entry which is preliminary data.</text>
</comment>
<dbReference type="Proteomes" id="UP001401887">
    <property type="component" value="Unassembled WGS sequence"/>
</dbReference>